<feature type="compositionally biased region" description="Pro residues" evidence="2">
    <location>
        <begin position="410"/>
        <end position="423"/>
    </location>
</feature>
<feature type="compositionally biased region" description="Low complexity" evidence="2">
    <location>
        <begin position="739"/>
        <end position="759"/>
    </location>
</feature>
<feature type="compositionally biased region" description="Polar residues" evidence="2">
    <location>
        <begin position="392"/>
        <end position="406"/>
    </location>
</feature>
<organism evidence="3 4">
    <name type="scientific">Amylocarpus encephaloides</name>
    <dbReference type="NCBI Taxonomy" id="45428"/>
    <lineage>
        <taxon>Eukaryota</taxon>
        <taxon>Fungi</taxon>
        <taxon>Dikarya</taxon>
        <taxon>Ascomycota</taxon>
        <taxon>Pezizomycotina</taxon>
        <taxon>Leotiomycetes</taxon>
        <taxon>Helotiales</taxon>
        <taxon>Helotiales incertae sedis</taxon>
        <taxon>Amylocarpus</taxon>
    </lineage>
</organism>
<feature type="compositionally biased region" description="Polar residues" evidence="2">
    <location>
        <begin position="547"/>
        <end position="581"/>
    </location>
</feature>
<feature type="compositionally biased region" description="Polar residues" evidence="2">
    <location>
        <begin position="668"/>
        <end position="683"/>
    </location>
</feature>
<feature type="compositionally biased region" description="Polar residues" evidence="2">
    <location>
        <begin position="273"/>
        <end position="292"/>
    </location>
</feature>
<evidence type="ECO:0000256" key="1">
    <source>
        <dbReference type="ARBA" id="ARBA00023117"/>
    </source>
</evidence>
<name>A0A9P7YJ59_9HELO</name>
<sequence>MNTTALLTNAHAYTPLECLLLFQCLLSYGSRDEDFARISHDLTTSPLVKDAPTYDPQRLSADALRQLYVQLLQEEVKLEGQEQEVQEDGTQAGSRKRKIPSPTLPLLKDLRQHNHKLPMVVDRLYARYKDLMVKAIREDEKKFKLLQQEIHEIERGERDKQILEEDQEIARRIENERRNAAVRPETTRTEPSRPKTNGTEAASTPTPPSPVPEPQRVHVEQKPVEVQQPTSIKPPVLAPARPPPNAVPPPLAAQPAQIQPRPDLGKDGIAHQPSPSTTSPQLASSRSPNGVQSIVPPPKPQRQNSNGFHGPQFQQGPPIQPQSGHGTQLKWEQPWGPSHQPPPPHYQPQSPQQHYNGPQFPPHFAPPARGPFTQQHGLPPPHPHVPSSPSPLNSQHPSPLNTQHPQSVHLPPPNPTRPSPISPGQPLDALADAAGQQYRAASGSPMAPQPPQMQPQPHHQQQMKSPMQPPAGYAMPGPQTPFSMQAPPMQQFPQRPSGPNTPQQWNQHHVPQYQGQPYPPQFQPPPNPRAAYPPPPPPTQPENRQYNSPYNANQGPKASQPLASQPVQKLRQSSHPNTPASKNMPRIITGSGTRWTPTPTPSTPRPESGMDIRAPQVEPLSPIIGLAPTPVTSRKGSPKKERKKEPQKSEATKVTKPRRGGPRKRAGSTASSVIAGSHRSPSVASPAEDQESAGRHVKEEVATPSGLDVVGDTAADEAPEPPPSRPRGRQLNTKRKRAPSVSASVTASPPPESHISSPPTQVLWTRNFPKISASALDAVSAHRNASTFAAPVKERDAPGYKSIILQAQDLKSIRMSIVAGQRAATAAAPADMNPSATNVWLPISEELVPPKGIINNGQLEKELMRMFANAAMYNADPDRGLPRRLRSLDGGTTGDVLGYDIDEDGYVKDTRAMFVDVEKIIIELRSAERRSEELREASLAAGTVPSREDEDETASVIGEGESGGSVAKRRRKA</sequence>
<comment type="caution">
    <text evidence="3">The sequence shown here is derived from an EMBL/GenBank/DDBJ whole genome shotgun (WGS) entry which is preliminary data.</text>
</comment>
<dbReference type="InterPro" id="IPR036427">
    <property type="entry name" value="Bromodomain-like_sf"/>
</dbReference>
<feature type="region of interest" description="Disordered" evidence="2">
    <location>
        <begin position="929"/>
        <end position="973"/>
    </location>
</feature>
<dbReference type="Proteomes" id="UP000824998">
    <property type="component" value="Unassembled WGS sequence"/>
</dbReference>
<dbReference type="GO" id="GO:0035267">
    <property type="term" value="C:NuA4 histone acetyltransferase complex"/>
    <property type="evidence" value="ECO:0007669"/>
    <property type="project" value="TreeGrafter"/>
</dbReference>
<reference evidence="3" key="1">
    <citation type="journal article" date="2021" name="IMA Fungus">
        <title>Genomic characterization of three marine fungi, including Emericellopsis atlantica sp. nov. with signatures of a generalist lifestyle and marine biomass degradation.</title>
        <authorList>
            <person name="Hagestad O.C."/>
            <person name="Hou L."/>
            <person name="Andersen J.H."/>
            <person name="Hansen E.H."/>
            <person name="Altermark B."/>
            <person name="Li C."/>
            <person name="Kuhnert E."/>
            <person name="Cox R.J."/>
            <person name="Crous P.W."/>
            <person name="Spatafora J.W."/>
            <person name="Lail K."/>
            <person name="Amirebrahimi M."/>
            <person name="Lipzen A."/>
            <person name="Pangilinan J."/>
            <person name="Andreopoulos W."/>
            <person name="Hayes R.D."/>
            <person name="Ng V."/>
            <person name="Grigoriev I.V."/>
            <person name="Jackson S.A."/>
            <person name="Sutton T.D.S."/>
            <person name="Dobson A.D.W."/>
            <person name="Rama T."/>
        </authorList>
    </citation>
    <scope>NUCLEOTIDE SEQUENCE</scope>
    <source>
        <strain evidence="3">TRa018bII</strain>
    </source>
</reference>
<evidence type="ECO:0000256" key="2">
    <source>
        <dbReference type="SAM" id="MobiDB-lite"/>
    </source>
</evidence>
<feature type="compositionally biased region" description="Basic and acidic residues" evidence="2">
    <location>
        <begin position="174"/>
        <end position="193"/>
    </location>
</feature>
<feature type="compositionally biased region" description="Pro residues" evidence="2">
    <location>
        <begin position="517"/>
        <end position="540"/>
    </location>
</feature>
<dbReference type="EMBL" id="MU251459">
    <property type="protein sequence ID" value="KAG9234561.1"/>
    <property type="molecule type" value="Genomic_DNA"/>
</dbReference>
<dbReference type="OrthoDB" id="21449at2759"/>
<feature type="compositionally biased region" description="Pro residues" evidence="2">
    <location>
        <begin position="378"/>
        <end position="389"/>
    </location>
</feature>
<feature type="compositionally biased region" description="Pro residues" evidence="2">
    <location>
        <begin position="359"/>
        <end position="369"/>
    </location>
</feature>
<feature type="compositionally biased region" description="Basic residues" evidence="2">
    <location>
        <begin position="655"/>
        <end position="666"/>
    </location>
</feature>
<feature type="compositionally biased region" description="Polar residues" evidence="2">
    <location>
        <begin position="491"/>
        <end position="509"/>
    </location>
</feature>
<evidence type="ECO:0000313" key="3">
    <source>
        <dbReference type="EMBL" id="KAG9234561.1"/>
    </source>
</evidence>
<feature type="compositionally biased region" description="Low complexity" evidence="2">
    <location>
        <begin position="307"/>
        <end position="326"/>
    </location>
</feature>
<feature type="compositionally biased region" description="Basic and acidic residues" evidence="2">
    <location>
        <begin position="692"/>
        <end position="701"/>
    </location>
</feature>
<feature type="region of interest" description="Disordered" evidence="2">
    <location>
        <begin position="80"/>
        <end position="102"/>
    </location>
</feature>
<keyword evidence="1" id="KW-0103">Bromodomain</keyword>
<evidence type="ECO:0008006" key="5">
    <source>
        <dbReference type="Google" id="ProtNLM"/>
    </source>
</evidence>
<dbReference type="PANTHER" id="PTHR15398:SF4">
    <property type="entry name" value="BROMODOMAIN-CONTAINING PROTEIN 8 ISOFORM X1"/>
    <property type="match status" value="1"/>
</dbReference>
<gene>
    <name evidence="3" type="ORF">BJ875DRAFT_423736</name>
</gene>
<feature type="compositionally biased region" description="Pro residues" evidence="2">
    <location>
        <begin position="236"/>
        <end position="252"/>
    </location>
</feature>
<dbReference type="GO" id="GO:0006325">
    <property type="term" value="P:chromatin organization"/>
    <property type="evidence" value="ECO:0007669"/>
    <property type="project" value="UniProtKB-ARBA"/>
</dbReference>
<dbReference type="PANTHER" id="PTHR15398">
    <property type="entry name" value="BROMODOMAIN-CONTAINING PROTEIN 8"/>
    <property type="match status" value="1"/>
</dbReference>
<dbReference type="SUPFAM" id="SSF47370">
    <property type="entry name" value="Bromodomain"/>
    <property type="match status" value="1"/>
</dbReference>
<dbReference type="AlphaFoldDB" id="A0A9P7YJ59"/>
<proteinExistence type="predicted"/>
<dbReference type="Gene3D" id="1.20.920.10">
    <property type="entry name" value="Bromodomain-like"/>
    <property type="match status" value="1"/>
</dbReference>
<feature type="compositionally biased region" description="Basic and acidic residues" evidence="2">
    <location>
        <begin position="643"/>
        <end position="653"/>
    </location>
</feature>
<evidence type="ECO:0000313" key="4">
    <source>
        <dbReference type="Proteomes" id="UP000824998"/>
    </source>
</evidence>
<protein>
    <recommendedName>
        <fullName evidence="5">Bromo domain-containing protein</fullName>
    </recommendedName>
</protein>
<feature type="compositionally biased region" description="Low complexity" evidence="2">
    <location>
        <begin position="455"/>
        <end position="466"/>
    </location>
</feature>
<feature type="compositionally biased region" description="Low complexity" evidence="2">
    <location>
        <begin position="253"/>
        <end position="262"/>
    </location>
</feature>
<accession>A0A9P7YJ59</accession>
<keyword evidence="4" id="KW-1185">Reference proteome</keyword>
<feature type="region of interest" description="Disordered" evidence="2">
    <location>
        <begin position="174"/>
        <end position="760"/>
    </location>
</feature>
<feature type="compositionally biased region" description="Basic residues" evidence="2">
    <location>
        <begin position="726"/>
        <end position="738"/>
    </location>
</feature>